<name>A0ABX2TLY9_9PROT</name>
<evidence type="ECO:0000313" key="4">
    <source>
        <dbReference type="Proteomes" id="UP000584642"/>
    </source>
</evidence>
<dbReference type="SMART" id="SM00357">
    <property type="entry name" value="CSP"/>
    <property type="match status" value="2"/>
</dbReference>
<dbReference type="Gene3D" id="2.40.50.140">
    <property type="entry name" value="Nucleic acid-binding proteins"/>
    <property type="match status" value="2"/>
</dbReference>
<dbReference type="EMBL" id="JABFDB010000040">
    <property type="protein sequence ID" value="NYZ24456.1"/>
    <property type="molecule type" value="Genomic_DNA"/>
</dbReference>
<dbReference type="PROSITE" id="PS51857">
    <property type="entry name" value="CSD_2"/>
    <property type="match status" value="2"/>
</dbReference>
<dbReference type="PRINTS" id="PR00050">
    <property type="entry name" value="COLDSHOCK"/>
</dbReference>
<dbReference type="CDD" id="cd04458">
    <property type="entry name" value="CSP_CDS"/>
    <property type="match status" value="2"/>
</dbReference>
<feature type="domain" description="CSD" evidence="2">
    <location>
        <begin position="25"/>
        <end position="93"/>
    </location>
</feature>
<evidence type="ECO:0000256" key="1">
    <source>
        <dbReference type="SAM" id="MobiDB-lite"/>
    </source>
</evidence>
<reference evidence="3 4" key="1">
    <citation type="submission" date="2020-05" db="EMBL/GenBank/DDBJ databases">
        <title>Azospirillum oleiclasticum sp. nov, a nitrogen-fixing and heavy crude oil-emulsifying bacterium isolated from the crude oil of Yumen Oilfield.</title>
        <authorList>
            <person name="Wu D."/>
            <person name="Cai M."/>
            <person name="Zhang X."/>
        </authorList>
    </citation>
    <scope>NUCLEOTIDE SEQUENCE [LARGE SCALE GENOMIC DNA]</scope>
    <source>
        <strain evidence="3 4">ROY-1-1-2</strain>
    </source>
</reference>
<evidence type="ECO:0000259" key="2">
    <source>
        <dbReference type="PROSITE" id="PS51857"/>
    </source>
</evidence>
<feature type="region of interest" description="Disordered" evidence="1">
    <location>
        <begin position="1"/>
        <end position="22"/>
    </location>
</feature>
<dbReference type="Pfam" id="PF00313">
    <property type="entry name" value="CSD"/>
    <property type="match status" value="2"/>
</dbReference>
<dbReference type="Proteomes" id="UP000584642">
    <property type="component" value="Unassembled WGS sequence"/>
</dbReference>
<evidence type="ECO:0000313" key="3">
    <source>
        <dbReference type="EMBL" id="NYZ24456.1"/>
    </source>
</evidence>
<dbReference type="SUPFAM" id="SSF50249">
    <property type="entry name" value="Nucleic acid-binding proteins"/>
    <property type="match status" value="2"/>
</dbReference>
<comment type="caution">
    <text evidence="3">The sequence shown here is derived from an EMBL/GenBank/DDBJ whole genome shotgun (WGS) entry which is preliminary data.</text>
</comment>
<feature type="domain" description="CSD" evidence="2">
    <location>
        <begin position="109"/>
        <end position="174"/>
    </location>
</feature>
<dbReference type="InterPro" id="IPR002059">
    <property type="entry name" value="CSP_DNA-bd"/>
</dbReference>
<dbReference type="InterPro" id="IPR012340">
    <property type="entry name" value="NA-bd_OB-fold"/>
</dbReference>
<protein>
    <submittedName>
        <fullName evidence="3">Cold shock domain-containing protein</fullName>
    </submittedName>
</protein>
<gene>
    <name evidence="3" type="ORF">HND93_32535</name>
</gene>
<dbReference type="PANTHER" id="PTHR11544">
    <property type="entry name" value="COLD SHOCK DOMAIN CONTAINING PROTEINS"/>
    <property type="match status" value="1"/>
</dbReference>
<keyword evidence="4" id="KW-1185">Reference proteome</keyword>
<sequence>MQRSDRNHPDTTAGDPGVGPETGVEVRARVKWFDPARGFGFVSPLDGSRDAFLHIAVLNRAGLHAIADGAEVLCRLVPGPRGAQVEQLLEVLDSGAVAPGPDAPPPGQELTGTVKWYKPDKGFGFVLADDGGKDVFVHKSVLRRCRLGALDTGQRVTMRVRDALRGREAVWVAFL</sequence>
<accession>A0ABX2TLY9</accession>
<dbReference type="InterPro" id="IPR011129">
    <property type="entry name" value="CSD"/>
</dbReference>
<proteinExistence type="predicted"/>
<dbReference type="InterPro" id="IPR050181">
    <property type="entry name" value="Cold_shock_domain"/>
</dbReference>
<organism evidence="3 4">
    <name type="scientific">Azospirillum oleiclasticum</name>
    <dbReference type="NCBI Taxonomy" id="2735135"/>
    <lineage>
        <taxon>Bacteria</taxon>
        <taxon>Pseudomonadati</taxon>
        <taxon>Pseudomonadota</taxon>
        <taxon>Alphaproteobacteria</taxon>
        <taxon>Rhodospirillales</taxon>
        <taxon>Azospirillaceae</taxon>
        <taxon>Azospirillum</taxon>
    </lineage>
</organism>
<dbReference type="RefSeq" id="WP_180286229.1">
    <property type="nucleotide sequence ID" value="NZ_JABFDB010000040.1"/>
</dbReference>